<dbReference type="RefSeq" id="WP_211098396.1">
    <property type="nucleotide sequence ID" value="NZ_AVFL01000011.1"/>
</dbReference>
<comment type="caution">
    <text evidence="2">The sequence shown here is derived from an EMBL/GenBank/DDBJ whole genome shotgun (WGS) entry which is preliminary data.</text>
</comment>
<dbReference type="EMBL" id="AVFL01000011">
    <property type="protein sequence ID" value="EWY39604.1"/>
    <property type="molecule type" value="Genomic_DNA"/>
</dbReference>
<name>W9H0N2_9PROT</name>
<feature type="compositionally biased region" description="Basic and acidic residues" evidence="1">
    <location>
        <begin position="108"/>
        <end position="120"/>
    </location>
</feature>
<protein>
    <submittedName>
        <fullName evidence="2">Uncharacterized protein</fullName>
    </submittedName>
</protein>
<dbReference type="STRING" id="1385369.N825_05830"/>
<reference evidence="2 3" key="1">
    <citation type="submission" date="2013-08" db="EMBL/GenBank/DDBJ databases">
        <title>The genome sequence of Skermanella stibiiresistens.</title>
        <authorList>
            <person name="Zhu W."/>
            <person name="Wang G."/>
        </authorList>
    </citation>
    <scope>NUCLEOTIDE SEQUENCE [LARGE SCALE GENOMIC DNA]</scope>
    <source>
        <strain evidence="2 3">SB22</strain>
    </source>
</reference>
<dbReference type="AlphaFoldDB" id="W9H0N2"/>
<proteinExistence type="predicted"/>
<evidence type="ECO:0000313" key="3">
    <source>
        <dbReference type="Proteomes" id="UP000019486"/>
    </source>
</evidence>
<organism evidence="2 3">
    <name type="scientific">Skermanella stibiiresistens SB22</name>
    <dbReference type="NCBI Taxonomy" id="1385369"/>
    <lineage>
        <taxon>Bacteria</taxon>
        <taxon>Pseudomonadati</taxon>
        <taxon>Pseudomonadota</taxon>
        <taxon>Alphaproteobacteria</taxon>
        <taxon>Rhodospirillales</taxon>
        <taxon>Azospirillaceae</taxon>
        <taxon>Skermanella</taxon>
    </lineage>
</organism>
<evidence type="ECO:0000256" key="1">
    <source>
        <dbReference type="SAM" id="MobiDB-lite"/>
    </source>
</evidence>
<dbReference type="Proteomes" id="UP000019486">
    <property type="component" value="Unassembled WGS sequence"/>
</dbReference>
<evidence type="ECO:0000313" key="2">
    <source>
        <dbReference type="EMBL" id="EWY39604.1"/>
    </source>
</evidence>
<sequence length="128" mass="12613">MAGSLGLSGGAPQAGSAGTESLAQSGGVIQPPDVGAARVVQPPNPTADGMNTAPAMPRQDGAPEGAVPDASPGQSSGQPRVGAAERAKLETLLLGARNAGRQGDTAQCEERLEEARDLAKESGNGSPM</sequence>
<keyword evidence="3" id="KW-1185">Reference proteome</keyword>
<gene>
    <name evidence="2" type="ORF">N825_05830</name>
</gene>
<accession>W9H0N2</accession>
<feature type="region of interest" description="Disordered" evidence="1">
    <location>
        <begin position="1"/>
        <end position="128"/>
    </location>
</feature>